<proteinExistence type="predicted"/>
<evidence type="ECO:0000256" key="1">
    <source>
        <dbReference type="SAM" id="MobiDB-lite"/>
    </source>
</evidence>
<dbReference type="PANTHER" id="PTHR34853">
    <property type="match status" value="1"/>
</dbReference>
<protein>
    <submittedName>
        <fullName evidence="2">Lipase</fullName>
    </submittedName>
</protein>
<dbReference type="Gene3D" id="1.10.260.130">
    <property type="match status" value="1"/>
</dbReference>
<dbReference type="InterPro" id="IPR005152">
    <property type="entry name" value="Lipase_secreted"/>
</dbReference>
<gene>
    <name evidence="2" type="ORF">JGU71_26115</name>
</gene>
<feature type="region of interest" description="Disordered" evidence="1">
    <location>
        <begin position="1"/>
        <end position="27"/>
    </location>
</feature>
<sequence length="458" mass="49434">MSVRVDVNSGWTPEPTLPKPTGRPRLPAHDPFYDPPSGFATLPEGTLLRSREVELAFLGVIRQQITAWQLLYRTSDLNGVAEAGITTVLLPSGVEPGDDRPLLAYQCAIDAVADSAFPSYALRRGAWAPGAVPQLELLVIASALDRGWVVSIADHEGQNGYFGAAREPGYRVLDGIRAALGFGPLGLRDDTPVGVWGYSGGGMASSWVVEMAPDYAPELDIVGAALGAPVGDPGQTFIRLNGTFHAGLPALVVAGLRHIYPGLDKVIEQHVDNDGLRKLDLIEKLGTVAAIVRFARDDFDDYTDIPLADLLATPEVLEVFEDIRLGERTPTCPLFVVQPIHDQIIHIEDVDGQVNRYVDGGAHVTYRRDRCSEHLSLMVLAAPTVLDWLSDRFAGRALPDAGTKTVLSMALNPSAIRGFVALARAAGKVVLGRKLGRNSEPTTIRERVRARNARRLSA</sequence>
<comment type="caution">
    <text evidence="2">The sequence shown here is derived from an EMBL/GenBank/DDBJ whole genome shotgun (WGS) entry which is preliminary data.</text>
</comment>
<dbReference type="InterPro" id="IPR029058">
    <property type="entry name" value="AB_hydrolase_fold"/>
</dbReference>
<dbReference type="Proteomes" id="UP000655868">
    <property type="component" value="Unassembled WGS sequence"/>
</dbReference>
<evidence type="ECO:0000313" key="3">
    <source>
        <dbReference type="Proteomes" id="UP000655868"/>
    </source>
</evidence>
<dbReference type="Gene3D" id="3.40.50.1820">
    <property type="entry name" value="alpha/beta hydrolase"/>
    <property type="match status" value="1"/>
</dbReference>
<dbReference type="GO" id="GO:0016042">
    <property type="term" value="P:lipid catabolic process"/>
    <property type="evidence" value="ECO:0007669"/>
    <property type="project" value="InterPro"/>
</dbReference>
<dbReference type="EMBL" id="JAEMNV010000011">
    <property type="protein sequence ID" value="MBJ8342372.1"/>
    <property type="molecule type" value="Genomic_DNA"/>
</dbReference>
<dbReference type="SUPFAM" id="SSF53474">
    <property type="entry name" value="alpha/beta-Hydrolases"/>
    <property type="match status" value="1"/>
</dbReference>
<dbReference type="Pfam" id="PF03583">
    <property type="entry name" value="LIP"/>
    <property type="match status" value="1"/>
</dbReference>
<name>A0A934NW52_9NOCA</name>
<organism evidence="2 3">
    <name type="scientific">Antrihabitans stalagmiti</name>
    <dbReference type="NCBI Taxonomy" id="2799499"/>
    <lineage>
        <taxon>Bacteria</taxon>
        <taxon>Bacillati</taxon>
        <taxon>Actinomycetota</taxon>
        <taxon>Actinomycetes</taxon>
        <taxon>Mycobacteriales</taxon>
        <taxon>Nocardiaceae</taxon>
        <taxon>Antrihabitans</taxon>
    </lineage>
</organism>
<dbReference type="GO" id="GO:0004806">
    <property type="term" value="F:triacylglycerol lipase activity"/>
    <property type="evidence" value="ECO:0007669"/>
    <property type="project" value="InterPro"/>
</dbReference>
<reference evidence="2" key="1">
    <citation type="submission" date="2020-12" db="EMBL/GenBank/DDBJ databases">
        <title>Antrihabitans popcorni sp. nov. and Antrihabitans auranticaus sp. nov., isolated from a larva cave.</title>
        <authorList>
            <person name="Lee S.D."/>
            <person name="Kim I.S."/>
        </authorList>
    </citation>
    <scope>NUCLEOTIDE SEQUENCE</scope>
    <source>
        <strain evidence="2">YC3-6</strain>
    </source>
</reference>
<dbReference type="PANTHER" id="PTHR34853:SF1">
    <property type="entry name" value="LIPASE 5"/>
    <property type="match status" value="1"/>
</dbReference>
<keyword evidence="3" id="KW-1185">Reference proteome</keyword>
<dbReference type="AlphaFoldDB" id="A0A934NW52"/>
<accession>A0A934NW52</accession>
<evidence type="ECO:0000313" key="2">
    <source>
        <dbReference type="EMBL" id="MBJ8342372.1"/>
    </source>
</evidence>